<protein>
    <submittedName>
        <fullName evidence="2">Icc-related predicted phosphoesterase</fullName>
    </submittedName>
</protein>
<organism evidence="2 3">
    <name type="scientific">Marinicella litoralis</name>
    <dbReference type="NCBI Taxonomy" id="644220"/>
    <lineage>
        <taxon>Bacteria</taxon>
        <taxon>Pseudomonadati</taxon>
        <taxon>Pseudomonadota</taxon>
        <taxon>Gammaproteobacteria</taxon>
        <taxon>Lysobacterales</taxon>
        <taxon>Marinicellaceae</taxon>
        <taxon>Marinicella</taxon>
    </lineage>
</organism>
<reference evidence="2 3" key="1">
    <citation type="submission" date="2019-03" db="EMBL/GenBank/DDBJ databases">
        <title>Genomic Encyclopedia of Type Strains, Phase IV (KMG-IV): sequencing the most valuable type-strain genomes for metagenomic binning, comparative biology and taxonomic classification.</title>
        <authorList>
            <person name="Goeker M."/>
        </authorList>
    </citation>
    <scope>NUCLEOTIDE SEQUENCE [LARGE SCALE GENOMIC DNA]</scope>
    <source>
        <strain evidence="2 3">DSM 25488</strain>
    </source>
</reference>
<dbReference type="GO" id="GO:0016787">
    <property type="term" value="F:hydrolase activity"/>
    <property type="evidence" value="ECO:0007669"/>
    <property type="project" value="InterPro"/>
</dbReference>
<evidence type="ECO:0000259" key="1">
    <source>
        <dbReference type="Pfam" id="PF00149"/>
    </source>
</evidence>
<dbReference type="Pfam" id="PF00149">
    <property type="entry name" value="Metallophos"/>
    <property type="match status" value="1"/>
</dbReference>
<dbReference type="Proteomes" id="UP000295724">
    <property type="component" value="Unassembled WGS sequence"/>
</dbReference>
<name>A0A4R6XIW5_9GAMM</name>
<gene>
    <name evidence="2" type="ORF">C8D91_2184</name>
</gene>
<dbReference type="Gene3D" id="3.60.21.10">
    <property type="match status" value="1"/>
</dbReference>
<keyword evidence="3" id="KW-1185">Reference proteome</keyword>
<feature type="domain" description="Calcineurin-like phosphoesterase" evidence="1">
    <location>
        <begin position="1"/>
        <end position="214"/>
    </location>
</feature>
<dbReference type="SUPFAM" id="SSF56300">
    <property type="entry name" value="Metallo-dependent phosphatases"/>
    <property type="match status" value="1"/>
</dbReference>
<sequence length="249" mass="28541">MKILVLSDLHIEFEGYQVDYKDVDVVVLAGDVHVKDNGFKWASDKIKEIPVIYVLGNHEFYGAAYPKLVDKLKEDCKGSNIHVLENDSININGINFLGCTLWTDFNLFGASRIDGYQCQQVMTDYKKIRLSPKFSKVRSIDIFSIHRKSLNWLTNKLDELEGQKNIVVTHHAPSLRSVPDHYKDNVISSAYASNLENVIENYNPRVWIHGHLHNSSNYHIGETNVVCNPKGYSDERNPEFDNNFIIEIT</sequence>
<accession>A0A4R6XIW5</accession>
<proteinExistence type="predicted"/>
<evidence type="ECO:0000313" key="3">
    <source>
        <dbReference type="Proteomes" id="UP000295724"/>
    </source>
</evidence>
<dbReference type="PANTHER" id="PTHR37844">
    <property type="entry name" value="SER/THR PROTEIN PHOSPHATASE SUPERFAMILY (AFU_ORTHOLOGUE AFUA_1G14840)"/>
    <property type="match status" value="1"/>
</dbReference>
<evidence type="ECO:0000313" key="2">
    <source>
        <dbReference type="EMBL" id="TDR18269.1"/>
    </source>
</evidence>
<dbReference type="AlphaFoldDB" id="A0A4R6XIW5"/>
<dbReference type="EMBL" id="SNZB01000005">
    <property type="protein sequence ID" value="TDR18269.1"/>
    <property type="molecule type" value="Genomic_DNA"/>
</dbReference>
<dbReference type="InterPro" id="IPR004843">
    <property type="entry name" value="Calcineurin-like_PHP"/>
</dbReference>
<dbReference type="RefSeq" id="WP_099019714.1">
    <property type="nucleotide sequence ID" value="NZ_NIHB01000003.1"/>
</dbReference>
<dbReference type="InterPro" id="IPR029052">
    <property type="entry name" value="Metallo-depent_PP-like"/>
</dbReference>
<comment type="caution">
    <text evidence="2">The sequence shown here is derived from an EMBL/GenBank/DDBJ whole genome shotgun (WGS) entry which is preliminary data.</text>
</comment>
<dbReference type="OrthoDB" id="356681at2"/>
<dbReference type="PANTHER" id="PTHR37844:SF2">
    <property type="entry name" value="SER_THR PROTEIN PHOSPHATASE SUPERFAMILY (AFU_ORTHOLOGUE AFUA_1G14840)"/>
    <property type="match status" value="1"/>
</dbReference>